<dbReference type="InterPro" id="IPR001965">
    <property type="entry name" value="Znf_PHD"/>
</dbReference>
<feature type="domain" description="PHD-type" evidence="15">
    <location>
        <begin position="237"/>
        <end position="294"/>
    </location>
</feature>
<keyword evidence="3" id="KW-0479">Metal-binding</keyword>
<dbReference type="CDD" id="cd00086">
    <property type="entry name" value="homeodomain"/>
    <property type="match status" value="1"/>
</dbReference>
<feature type="DNA-binding region" description="Homeobox" evidence="11">
    <location>
        <begin position="588"/>
        <end position="632"/>
    </location>
</feature>
<evidence type="ECO:0000259" key="15">
    <source>
        <dbReference type="PROSITE" id="PS50016"/>
    </source>
</evidence>
<dbReference type="AlphaFoldDB" id="W1NN25"/>
<evidence type="ECO:0000256" key="13">
    <source>
        <dbReference type="RuleBase" id="RU000682"/>
    </source>
</evidence>
<feature type="region of interest" description="Disordered" evidence="14">
    <location>
        <begin position="427"/>
        <end position="446"/>
    </location>
</feature>
<dbReference type="InterPro" id="IPR019787">
    <property type="entry name" value="Znf_PHD-finger"/>
</dbReference>
<feature type="compositionally biased region" description="Polar residues" evidence="14">
    <location>
        <begin position="67"/>
        <end position="76"/>
    </location>
</feature>
<evidence type="ECO:0000256" key="6">
    <source>
        <dbReference type="ARBA" id="ARBA00023015"/>
    </source>
</evidence>
<feature type="compositionally biased region" description="Acidic residues" evidence="14">
    <location>
        <begin position="340"/>
        <end position="358"/>
    </location>
</feature>
<dbReference type="SMART" id="SM00249">
    <property type="entry name" value="PHD"/>
    <property type="match status" value="1"/>
</dbReference>
<feature type="compositionally biased region" description="Low complexity" evidence="14">
    <location>
        <begin position="112"/>
        <end position="125"/>
    </location>
</feature>
<evidence type="ECO:0000256" key="1">
    <source>
        <dbReference type="ARBA" id="ARBA00004123"/>
    </source>
</evidence>
<evidence type="ECO:0000256" key="11">
    <source>
        <dbReference type="PROSITE-ProRule" id="PRU00108"/>
    </source>
</evidence>
<evidence type="ECO:0000313" key="17">
    <source>
        <dbReference type="EMBL" id="ERM96685.1"/>
    </source>
</evidence>
<dbReference type="PROSITE" id="PS00027">
    <property type="entry name" value="HOMEOBOX_1"/>
    <property type="match status" value="1"/>
</dbReference>
<evidence type="ECO:0000256" key="9">
    <source>
        <dbReference type="ARBA" id="ARBA00023163"/>
    </source>
</evidence>
<dbReference type="GO" id="GO:0000981">
    <property type="term" value="F:DNA-binding transcription factor activity, RNA polymerase II-specific"/>
    <property type="evidence" value="ECO:0007669"/>
    <property type="project" value="InterPro"/>
</dbReference>
<dbReference type="Pfam" id="PF00046">
    <property type="entry name" value="Homeodomain"/>
    <property type="match status" value="1"/>
</dbReference>
<evidence type="ECO:0008006" key="19">
    <source>
        <dbReference type="Google" id="ProtNLM"/>
    </source>
</evidence>
<comment type="similarity">
    <text evidence="2">Belongs to the PHD-associated homeobox family.</text>
</comment>
<keyword evidence="5" id="KW-0862">Zinc</keyword>
<dbReference type="SMART" id="SM00389">
    <property type="entry name" value="HOX"/>
    <property type="match status" value="1"/>
</dbReference>
<dbReference type="HOGENOM" id="CLU_351740_0_0_1"/>
<evidence type="ECO:0000256" key="8">
    <source>
        <dbReference type="ARBA" id="ARBA00023155"/>
    </source>
</evidence>
<dbReference type="GO" id="GO:0005634">
    <property type="term" value="C:nucleus"/>
    <property type="evidence" value="ECO:0000318"/>
    <property type="project" value="GO_Central"/>
</dbReference>
<feature type="region of interest" description="Disordered" evidence="14">
    <location>
        <begin position="104"/>
        <end position="146"/>
    </location>
</feature>
<dbReference type="GO" id="GO:0003677">
    <property type="term" value="F:DNA binding"/>
    <property type="evidence" value="ECO:0000318"/>
    <property type="project" value="GO_Central"/>
</dbReference>
<keyword evidence="8 11" id="KW-0371">Homeobox</keyword>
<dbReference type="STRING" id="13333.W1NN25"/>
<dbReference type="PANTHER" id="PTHR12628">
    <property type="entry name" value="POLYCOMB-LIKE TRANSCRIPTION FACTOR"/>
    <property type="match status" value="1"/>
</dbReference>
<dbReference type="Pfam" id="PF00628">
    <property type="entry name" value="PHD"/>
    <property type="match status" value="1"/>
</dbReference>
<dbReference type="EMBL" id="KI397142">
    <property type="protein sequence ID" value="ERM96685.1"/>
    <property type="molecule type" value="Genomic_DNA"/>
</dbReference>
<comment type="subcellular location">
    <subcellularLocation>
        <location evidence="1 11 13">Nucleus</location>
    </subcellularLocation>
</comment>
<keyword evidence="9" id="KW-0804">Transcription</keyword>
<evidence type="ECO:0000256" key="4">
    <source>
        <dbReference type="ARBA" id="ARBA00022771"/>
    </source>
</evidence>
<feature type="region of interest" description="Disordered" evidence="14">
    <location>
        <begin position="459"/>
        <end position="497"/>
    </location>
</feature>
<reference evidence="18" key="1">
    <citation type="journal article" date="2013" name="Science">
        <title>The Amborella genome and the evolution of flowering plants.</title>
        <authorList>
            <consortium name="Amborella Genome Project"/>
        </authorList>
    </citation>
    <scope>NUCLEOTIDE SEQUENCE [LARGE SCALE GENOMIC DNA]</scope>
</reference>
<evidence type="ECO:0000256" key="14">
    <source>
        <dbReference type="SAM" id="MobiDB-lite"/>
    </source>
</evidence>
<feature type="region of interest" description="Disordered" evidence="14">
    <location>
        <begin position="639"/>
        <end position="679"/>
    </location>
</feature>
<keyword evidence="7 11" id="KW-0238">DNA-binding</keyword>
<dbReference type="GO" id="GO:0045814">
    <property type="term" value="P:negative regulation of gene expression, epigenetic"/>
    <property type="evidence" value="ECO:0000318"/>
    <property type="project" value="GO_Central"/>
</dbReference>
<dbReference type="PANTHER" id="PTHR12628:SF13">
    <property type="entry name" value="HOMEOBOX PROTEIN HAT3.1"/>
    <property type="match status" value="1"/>
</dbReference>
<feature type="region of interest" description="Disordered" evidence="14">
    <location>
        <begin position="555"/>
        <end position="574"/>
    </location>
</feature>
<evidence type="ECO:0000256" key="5">
    <source>
        <dbReference type="ARBA" id="ARBA00022833"/>
    </source>
</evidence>
<evidence type="ECO:0000256" key="7">
    <source>
        <dbReference type="ARBA" id="ARBA00023125"/>
    </source>
</evidence>
<dbReference type="InterPro" id="IPR019786">
    <property type="entry name" value="Zinc_finger_PHD-type_CS"/>
</dbReference>
<feature type="compositionally biased region" description="Low complexity" evidence="14">
    <location>
        <begin position="640"/>
        <end position="651"/>
    </location>
</feature>
<dbReference type="InterPro" id="IPR001356">
    <property type="entry name" value="HD"/>
</dbReference>
<evidence type="ECO:0000256" key="12">
    <source>
        <dbReference type="PROSITE-ProRule" id="PRU00146"/>
    </source>
</evidence>
<proteinExistence type="inferred from homology"/>
<dbReference type="InterPro" id="IPR011011">
    <property type="entry name" value="Znf_FYVE_PHD"/>
</dbReference>
<sequence length="800" mass="88022">MDEASHGEQNCPRSLILDSERCSTSFEQTTKEEVPSIGVHSLEIERLTPAPIDPGYAGPNSGIIGRNTASKGNSSRQEWKGKKVASQVGSRSYFLRSSSNGVRVLRPRSIGTSKTSPAASSKSSPIMPERRKSRREKRKLKEVLSNDEYSRTRKSVRYLLARINFEQGLIDAYSGEGWKGQSQEKVKPEKELKRAEDEIVRRKLRIRDLFQHLQTLCEEGRIHESLFDSEGKIYSEDIFCAKCGSKDVPPDNDIILCDGICNRGFHQMCLVPPLLKEQIPPGDEGWLCPGCECKAFCVDLVNDYLGTDLLIEDGWEKVFAEAAALASGDKQYDDLGLPSDDSEDNDYNPDGPDIDDEAQNSSSSSEESDMTSGSSDSESSSSDDEASSLDEGSGSSLPGPFLSADLSLNGSEGRSNQKKPRMNSELLSILEPESNGKVVSPLPGKRNRERLDYKKLHDEDYGNVSSDSSDDEDWVAMDTSKRKKSGGVGRGTRLPTKHCTLSPGSLKIYESIPSLPETQILLQKPNSETIQVGSSLTHNIPGNSQIQVHGVSASGVKSHVGGGEHISSRNGPVTPLSKRFGRLVTQSLHNSFKENMYPTKETRAKLAEELGITFKQVSKWFENARVALRNAKLLPPGKTVSPSVSHPMPSMACQMPTTSGGMEEKPNETGGEEPEQRRETCGEINSLSSLTRLDQRDGGVPEELLETNASLVEASAKNSQRVRTPQKASQENNEISAFFQPRLVRLLTNWLFSIESFDLWFGLTEMLGRLSPVEAVSFRLVWLLKLLVNLGPLVLIVVIV</sequence>
<evidence type="ECO:0000256" key="3">
    <source>
        <dbReference type="ARBA" id="ARBA00022723"/>
    </source>
</evidence>
<evidence type="ECO:0000313" key="18">
    <source>
        <dbReference type="Proteomes" id="UP000017836"/>
    </source>
</evidence>
<protein>
    <recommendedName>
        <fullName evidence="19">Homeobox domain-containing protein</fullName>
    </recommendedName>
</protein>
<dbReference type="Gene3D" id="1.10.10.60">
    <property type="entry name" value="Homeodomain-like"/>
    <property type="match status" value="1"/>
</dbReference>
<dbReference type="InterPro" id="IPR017970">
    <property type="entry name" value="Homeobox_CS"/>
</dbReference>
<dbReference type="GO" id="GO:0003682">
    <property type="term" value="F:chromatin binding"/>
    <property type="evidence" value="ECO:0000318"/>
    <property type="project" value="GO_Central"/>
</dbReference>
<dbReference type="OMA" id="HFGPAIN"/>
<dbReference type="GO" id="GO:0008270">
    <property type="term" value="F:zinc ion binding"/>
    <property type="evidence" value="ECO:0007669"/>
    <property type="project" value="UniProtKB-KW"/>
</dbReference>
<dbReference type="PROSITE" id="PS50016">
    <property type="entry name" value="ZF_PHD_2"/>
    <property type="match status" value="1"/>
</dbReference>
<dbReference type="CDD" id="cd15504">
    <property type="entry name" value="PHD_PRHA_like"/>
    <property type="match status" value="1"/>
</dbReference>
<dbReference type="eggNOG" id="KOG4299">
    <property type="taxonomic scope" value="Eukaryota"/>
</dbReference>
<keyword evidence="6" id="KW-0805">Transcription regulation</keyword>
<name>W1NN25_AMBTC</name>
<feature type="region of interest" description="Disordered" evidence="14">
    <location>
        <begin position="50"/>
        <end position="82"/>
    </location>
</feature>
<feature type="compositionally biased region" description="Low complexity" evidence="14">
    <location>
        <begin position="361"/>
        <end position="380"/>
    </location>
</feature>
<dbReference type="SUPFAM" id="SSF46689">
    <property type="entry name" value="Homeodomain-like"/>
    <property type="match status" value="1"/>
</dbReference>
<gene>
    <name evidence="17" type="ORF">AMTR_s00001p00272780</name>
</gene>
<dbReference type="FunFam" id="3.30.40.10:FF:000650">
    <property type="entry name" value="Homeobox protein HAT3.1"/>
    <property type="match status" value="1"/>
</dbReference>
<dbReference type="Proteomes" id="UP000017836">
    <property type="component" value="Unassembled WGS sequence"/>
</dbReference>
<dbReference type="PROSITE" id="PS50071">
    <property type="entry name" value="HOMEOBOX_2"/>
    <property type="match status" value="1"/>
</dbReference>
<keyword evidence="4 12" id="KW-0863">Zinc-finger</keyword>
<organism evidence="17 18">
    <name type="scientific">Amborella trichopoda</name>
    <dbReference type="NCBI Taxonomy" id="13333"/>
    <lineage>
        <taxon>Eukaryota</taxon>
        <taxon>Viridiplantae</taxon>
        <taxon>Streptophyta</taxon>
        <taxon>Embryophyta</taxon>
        <taxon>Tracheophyta</taxon>
        <taxon>Spermatophyta</taxon>
        <taxon>Magnoliopsida</taxon>
        <taxon>Amborellales</taxon>
        <taxon>Amborellaceae</taxon>
        <taxon>Amborella</taxon>
    </lineage>
</organism>
<evidence type="ECO:0000259" key="16">
    <source>
        <dbReference type="PROSITE" id="PS50071"/>
    </source>
</evidence>
<dbReference type="InterPro" id="IPR045876">
    <property type="entry name" value="PRHA-like_PHD-finger"/>
</dbReference>
<keyword evidence="18" id="KW-1185">Reference proteome</keyword>
<dbReference type="InterPro" id="IPR009057">
    <property type="entry name" value="Homeodomain-like_sf"/>
</dbReference>
<evidence type="ECO:0000256" key="2">
    <source>
        <dbReference type="ARBA" id="ARBA00007427"/>
    </source>
</evidence>
<feature type="compositionally biased region" description="Low complexity" evidence="14">
    <location>
        <begin position="389"/>
        <end position="403"/>
    </location>
</feature>
<dbReference type="SUPFAM" id="SSF57903">
    <property type="entry name" value="FYVE/PHD zinc finger"/>
    <property type="match status" value="1"/>
</dbReference>
<dbReference type="Gramene" id="ERM96685">
    <property type="protein sequence ID" value="ERM96685"/>
    <property type="gene ID" value="AMTR_s00001p00272780"/>
</dbReference>
<accession>W1NN25</accession>
<evidence type="ECO:0000256" key="10">
    <source>
        <dbReference type="ARBA" id="ARBA00023242"/>
    </source>
</evidence>
<feature type="region of interest" description="Disordered" evidence="14">
    <location>
        <begin position="330"/>
        <end position="421"/>
    </location>
</feature>
<dbReference type="InterPro" id="IPR013083">
    <property type="entry name" value="Znf_RING/FYVE/PHD"/>
</dbReference>
<keyword evidence="10 11" id="KW-0539">Nucleus</keyword>
<feature type="domain" description="Homeobox" evidence="16">
    <location>
        <begin position="586"/>
        <end position="631"/>
    </location>
</feature>
<dbReference type="Gene3D" id="3.30.40.10">
    <property type="entry name" value="Zinc/RING finger domain, C3HC4 (zinc finger)"/>
    <property type="match status" value="1"/>
</dbReference>
<dbReference type="PROSITE" id="PS01359">
    <property type="entry name" value="ZF_PHD_1"/>
    <property type="match status" value="1"/>
</dbReference>